<dbReference type="AlphaFoldDB" id="A0A2P8H958"/>
<feature type="transmembrane region" description="Helical" evidence="1">
    <location>
        <begin position="12"/>
        <end position="34"/>
    </location>
</feature>
<name>A0A2P8H958_9BACI</name>
<dbReference type="InterPro" id="IPR009577">
    <property type="entry name" value="Sm_multidrug_ex"/>
</dbReference>
<accession>A0A2P8H958</accession>
<feature type="transmembrane region" description="Helical" evidence="1">
    <location>
        <begin position="116"/>
        <end position="136"/>
    </location>
</feature>
<evidence type="ECO:0000313" key="2">
    <source>
        <dbReference type="EMBL" id="PSL42720.1"/>
    </source>
</evidence>
<keyword evidence="1" id="KW-1133">Transmembrane helix</keyword>
<keyword evidence="3" id="KW-1185">Reference proteome</keyword>
<dbReference type="RefSeq" id="WP_106589536.1">
    <property type="nucleotide sequence ID" value="NZ_PYAV01000013.1"/>
</dbReference>
<evidence type="ECO:0000313" key="3">
    <source>
        <dbReference type="Proteomes" id="UP000242310"/>
    </source>
</evidence>
<dbReference type="Proteomes" id="UP000242310">
    <property type="component" value="Unassembled WGS sequence"/>
</dbReference>
<proteinExistence type="predicted"/>
<feature type="transmembrane region" description="Helical" evidence="1">
    <location>
        <begin position="83"/>
        <end position="104"/>
    </location>
</feature>
<dbReference type="OrthoDB" id="2111451at2"/>
<keyword evidence="1" id="KW-0472">Membrane</keyword>
<comment type="caution">
    <text evidence="2">The sequence shown here is derived from an EMBL/GenBank/DDBJ whole genome shotgun (WGS) entry which is preliminary data.</text>
</comment>
<evidence type="ECO:0000256" key="1">
    <source>
        <dbReference type="SAM" id="Phobius"/>
    </source>
</evidence>
<keyword evidence="1" id="KW-0812">Transmembrane</keyword>
<gene>
    <name evidence="2" type="ORF">B0H94_1136</name>
</gene>
<sequence>MWEYVSLSISAFFMGYVPFFEIYLAIPVVMIAGMDPVSAIIWSGMGNFLAVPTVLFLYQLLSRWPRLGRWMKKLEYNRFRRHIDRYGGWMVLLVTVLVGVWAVAAAGRSLGMSYRVIMISSACSIILYGIATAFAVQRGLDFF</sequence>
<dbReference type="EMBL" id="PYAV01000013">
    <property type="protein sequence ID" value="PSL42720.1"/>
    <property type="molecule type" value="Genomic_DNA"/>
</dbReference>
<reference evidence="2 3" key="1">
    <citation type="submission" date="2018-03" db="EMBL/GenBank/DDBJ databases">
        <title>Genomic Encyclopedia of Type Strains, Phase III (KMG-III): the genomes of soil and plant-associated and newly described type strains.</title>
        <authorList>
            <person name="Whitman W."/>
        </authorList>
    </citation>
    <scope>NUCLEOTIDE SEQUENCE [LARGE SCALE GENOMIC DNA]</scope>
    <source>
        <strain evidence="2 3">CGMCC 1.07653</strain>
    </source>
</reference>
<feature type="transmembrane region" description="Helical" evidence="1">
    <location>
        <begin position="40"/>
        <end position="62"/>
    </location>
</feature>
<organism evidence="2 3">
    <name type="scientific">Salsuginibacillus halophilus</name>
    <dbReference type="NCBI Taxonomy" id="517424"/>
    <lineage>
        <taxon>Bacteria</taxon>
        <taxon>Bacillati</taxon>
        <taxon>Bacillota</taxon>
        <taxon>Bacilli</taxon>
        <taxon>Bacillales</taxon>
        <taxon>Bacillaceae</taxon>
        <taxon>Salsuginibacillus</taxon>
    </lineage>
</organism>
<dbReference type="Pfam" id="PF06695">
    <property type="entry name" value="Sm_multidrug_ex"/>
    <property type="match status" value="1"/>
</dbReference>
<protein>
    <submittedName>
        <fullName evidence="2">Putative membrane protein</fullName>
    </submittedName>
</protein>